<keyword evidence="2" id="KW-0963">Cytoplasm</keyword>
<feature type="domain" description="Septin-type G" evidence="9">
    <location>
        <begin position="213"/>
        <end position="481"/>
    </location>
</feature>
<evidence type="ECO:0000256" key="8">
    <source>
        <dbReference type="SAM" id="Coils"/>
    </source>
</evidence>
<dbReference type="SUPFAM" id="SSF52540">
    <property type="entry name" value="P-loop containing nucleoside triphosphate hydrolases"/>
    <property type="match status" value="1"/>
</dbReference>
<evidence type="ECO:0000256" key="3">
    <source>
        <dbReference type="ARBA" id="ARBA00022741"/>
    </source>
</evidence>
<dbReference type="AlphaFoldDB" id="A0A0K0FB44"/>
<evidence type="ECO:0000256" key="2">
    <source>
        <dbReference type="ARBA" id="ARBA00022490"/>
    </source>
</evidence>
<dbReference type="Gene3D" id="3.40.50.300">
    <property type="entry name" value="P-loop containing nucleotide triphosphate hydrolases"/>
    <property type="match status" value="1"/>
</dbReference>
<dbReference type="InterPro" id="IPR030379">
    <property type="entry name" value="G_SEPTIN_dom"/>
</dbReference>
<accession>A0A0K0FB44</accession>
<evidence type="ECO:0000313" key="10">
    <source>
        <dbReference type="Proteomes" id="UP000035680"/>
    </source>
</evidence>
<evidence type="ECO:0000313" key="11">
    <source>
        <dbReference type="WBParaSite" id="SVE_0605000.1"/>
    </source>
</evidence>
<evidence type="ECO:0000256" key="5">
    <source>
        <dbReference type="ARBA" id="ARBA00023134"/>
    </source>
</evidence>
<organism evidence="10 11">
    <name type="scientific">Strongyloides venezuelensis</name>
    <name type="common">Threadworm</name>
    <dbReference type="NCBI Taxonomy" id="75913"/>
    <lineage>
        <taxon>Eukaryota</taxon>
        <taxon>Metazoa</taxon>
        <taxon>Ecdysozoa</taxon>
        <taxon>Nematoda</taxon>
        <taxon>Chromadorea</taxon>
        <taxon>Rhabditida</taxon>
        <taxon>Tylenchina</taxon>
        <taxon>Panagrolaimomorpha</taxon>
        <taxon>Strongyloidoidea</taxon>
        <taxon>Strongyloididae</taxon>
        <taxon>Strongyloides</taxon>
    </lineage>
</organism>
<dbReference type="STRING" id="75913.A0A0K0FB44"/>
<evidence type="ECO:0000256" key="7">
    <source>
        <dbReference type="RuleBase" id="RU004560"/>
    </source>
</evidence>
<evidence type="ECO:0000259" key="9">
    <source>
        <dbReference type="PROSITE" id="PS51719"/>
    </source>
</evidence>
<dbReference type="InterPro" id="IPR027417">
    <property type="entry name" value="P-loop_NTPase"/>
</dbReference>
<comment type="subcellular location">
    <subcellularLocation>
        <location evidence="1">Cytoplasm</location>
        <location evidence="1">Cytoskeleton</location>
    </subcellularLocation>
</comment>
<reference evidence="11" key="2">
    <citation type="submission" date="2015-08" db="UniProtKB">
        <authorList>
            <consortium name="WormBaseParasite"/>
        </authorList>
    </citation>
    <scope>IDENTIFICATION</scope>
</reference>
<feature type="coiled-coil region" evidence="8">
    <location>
        <begin position="545"/>
        <end position="572"/>
    </location>
</feature>
<dbReference type="WBParaSite" id="SVE_0605000.1">
    <property type="protein sequence ID" value="SVE_0605000.1"/>
    <property type="gene ID" value="SVE_0605000"/>
</dbReference>
<evidence type="ECO:0000256" key="6">
    <source>
        <dbReference type="ARBA" id="ARBA00023212"/>
    </source>
</evidence>
<protein>
    <submittedName>
        <fullName evidence="11">Septin-2 (inferred by orthology to a D. melanogaster protein)</fullName>
    </submittedName>
</protein>
<evidence type="ECO:0000256" key="1">
    <source>
        <dbReference type="ARBA" id="ARBA00004245"/>
    </source>
</evidence>
<keyword evidence="5 7" id="KW-0342">GTP-binding</keyword>
<dbReference type="InterPro" id="IPR016491">
    <property type="entry name" value="Septin"/>
</dbReference>
<sequence length="586" mass="67288">MSNITYILEHCFPTKKVMRTSKGSSCHMKENGTTKKKSAMSRLDNIFGTLRGRKNSLSKSNGESICRSGSTTSIASVDKYSLKKEVPVGKSLTNFEVIQEGGDTTLEQDRISTTNILITPESRGIPSAIKSSNSQVFTCDSSVDSKDIAIVKTPKEMKSEKIVNGNGKINNIGKENIAKKEITEIEDIPVLKPDGSIGIETLPYQLTKRANNLRFQFNILCVGETGIGKTTLVESLFNRKFELEPCSRDLKKVDLCVNQCEITEGTVTCKLRIVETAGYGDHMIDKDHGTKLIVDYIDEQFEKYLKEELKVKRCMIYYDDTRIHACLFFISPTGHGLRSLDIETMRALSKRVNIIPVIAKADTTCRDELIRLKSKIIEELRVNQIEIYQFPIDDDTVKQANESFNRIMPFAVIGSTDFITRENGKQVRARKYPWGVVEVENEEHCDFVKMREALLRLNIDALIERTREVMYENYRKERLKQMNMKDGDMGPKMMEALVERQNLKQEEMKKRQEDYQKQFAEKVSKKEMELKNREDFLNMRQREFEENIYAEIKRVDEQIAMLEEEKRKIQGGCVERVGSKKSNKKN</sequence>
<dbReference type="PANTHER" id="PTHR18884">
    <property type="entry name" value="SEPTIN"/>
    <property type="match status" value="1"/>
</dbReference>
<dbReference type="GO" id="GO:0005525">
    <property type="term" value="F:GTP binding"/>
    <property type="evidence" value="ECO:0007669"/>
    <property type="project" value="UniProtKB-KW"/>
</dbReference>
<dbReference type="Pfam" id="PF00735">
    <property type="entry name" value="Septin"/>
    <property type="match status" value="1"/>
</dbReference>
<keyword evidence="4 8" id="KW-0175">Coiled coil</keyword>
<keyword evidence="10" id="KW-1185">Reference proteome</keyword>
<dbReference type="CDD" id="cd01850">
    <property type="entry name" value="CDC_Septin"/>
    <property type="match status" value="1"/>
</dbReference>
<keyword evidence="3 7" id="KW-0547">Nucleotide-binding</keyword>
<dbReference type="FunFam" id="3.40.50.300:FF:002048">
    <property type="entry name" value="Septin 6"/>
    <property type="match status" value="1"/>
</dbReference>
<evidence type="ECO:0000256" key="4">
    <source>
        <dbReference type="ARBA" id="ARBA00023054"/>
    </source>
</evidence>
<dbReference type="GO" id="GO:0005856">
    <property type="term" value="C:cytoskeleton"/>
    <property type="evidence" value="ECO:0007669"/>
    <property type="project" value="UniProtKB-SubCell"/>
</dbReference>
<reference evidence="10" key="1">
    <citation type="submission" date="2014-07" db="EMBL/GenBank/DDBJ databases">
        <authorList>
            <person name="Martin A.A"/>
            <person name="De Silva N."/>
        </authorList>
    </citation>
    <scope>NUCLEOTIDE SEQUENCE</scope>
</reference>
<proteinExistence type="inferred from homology"/>
<comment type="similarity">
    <text evidence="7">Belongs to the TRAFAC class TrmE-Era-EngA-EngB-Septin-like GTPase superfamily. Septin GTPase family.</text>
</comment>
<keyword evidence="6" id="KW-0206">Cytoskeleton</keyword>
<name>A0A0K0FB44_STRVS</name>
<dbReference type="PROSITE" id="PS51719">
    <property type="entry name" value="G_SEPTIN"/>
    <property type="match status" value="1"/>
</dbReference>
<dbReference type="Proteomes" id="UP000035680">
    <property type="component" value="Unassembled WGS sequence"/>
</dbReference>